<name>A0A183GFZ1_HELPZ</name>
<organism evidence="2 3">
    <name type="scientific">Heligmosomoides polygyrus</name>
    <name type="common">Parasitic roundworm</name>
    <dbReference type="NCBI Taxonomy" id="6339"/>
    <lineage>
        <taxon>Eukaryota</taxon>
        <taxon>Metazoa</taxon>
        <taxon>Ecdysozoa</taxon>
        <taxon>Nematoda</taxon>
        <taxon>Chromadorea</taxon>
        <taxon>Rhabditida</taxon>
        <taxon>Rhabditina</taxon>
        <taxon>Rhabditomorpha</taxon>
        <taxon>Strongyloidea</taxon>
        <taxon>Heligmosomidae</taxon>
        <taxon>Heligmosomoides</taxon>
    </lineage>
</organism>
<dbReference type="AlphaFoldDB" id="A0A183GFZ1"/>
<keyword evidence="2" id="KW-1185">Reference proteome</keyword>
<proteinExistence type="predicted"/>
<evidence type="ECO:0000313" key="3">
    <source>
        <dbReference type="WBParaSite" id="HPBE_0002136001-mRNA-1"/>
    </source>
</evidence>
<dbReference type="EMBL" id="UZAH01032932">
    <property type="protein sequence ID" value="VDP24813.1"/>
    <property type="molecule type" value="Genomic_DNA"/>
</dbReference>
<gene>
    <name evidence="1" type="ORF">HPBE_LOCUS21359</name>
</gene>
<evidence type="ECO:0000313" key="2">
    <source>
        <dbReference type="Proteomes" id="UP000050761"/>
    </source>
</evidence>
<sequence>MNGRRLARSVQSFVNYSVPNLKRSGVVETFSLGRDLRFFVSGAPGRQFVIGLSHAKSGGLPGLCDDLDCAV</sequence>
<dbReference type="Proteomes" id="UP000050761">
    <property type="component" value="Unassembled WGS sequence"/>
</dbReference>
<accession>A0A3P8FRM2</accession>
<protein>
    <submittedName>
        <fullName evidence="3">LAM_G_DOMAIN domain-containing protein</fullName>
    </submittedName>
</protein>
<reference evidence="1 2" key="1">
    <citation type="submission" date="2018-11" db="EMBL/GenBank/DDBJ databases">
        <authorList>
            <consortium name="Pathogen Informatics"/>
        </authorList>
    </citation>
    <scope>NUCLEOTIDE SEQUENCE [LARGE SCALE GENOMIC DNA]</scope>
</reference>
<dbReference type="WBParaSite" id="HPBE_0002136001-mRNA-1">
    <property type="protein sequence ID" value="HPBE_0002136001-mRNA-1"/>
    <property type="gene ID" value="HPBE_0002136001"/>
</dbReference>
<evidence type="ECO:0000313" key="1">
    <source>
        <dbReference type="EMBL" id="VDP24813.1"/>
    </source>
</evidence>
<reference evidence="3" key="2">
    <citation type="submission" date="2019-09" db="UniProtKB">
        <authorList>
            <consortium name="WormBaseParasite"/>
        </authorList>
    </citation>
    <scope>IDENTIFICATION</scope>
</reference>
<accession>A0A183GFZ1</accession>